<dbReference type="SUPFAM" id="SSF55781">
    <property type="entry name" value="GAF domain-like"/>
    <property type="match status" value="1"/>
</dbReference>
<dbReference type="Gene3D" id="1.10.10.10">
    <property type="entry name" value="Winged helix-like DNA-binding domain superfamily/Winged helix DNA-binding domain"/>
    <property type="match status" value="1"/>
</dbReference>
<gene>
    <name evidence="6" type="ORF">FEZ63_05390</name>
</gene>
<dbReference type="PROSITE" id="PS51077">
    <property type="entry name" value="HTH_ICLR"/>
    <property type="match status" value="1"/>
</dbReference>
<keyword evidence="1" id="KW-0805">Transcription regulation</keyword>
<dbReference type="InterPro" id="IPR036388">
    <property type="entry name" value="WH-like_DNA-bd_sf"/>
</dbReference>
<accession>A0A5N3PFD7</accession>
<organism evidence="6 7">
    <name type="scientific">Microvirga brassicacearum</name>
    <dbReference type="NCBI Taxonomy" id="2580413"/>
    <lineage>
        <taxon>Bacteria</taxon>
        <taxon>Pseudomonadati</taxon>
        <taxon>Pseudomonadota</taxon>
        <taxon>Alphaproteobacteria</taxon>
        <taxon>Hyphomicrobiales</taxon>
        <taxon>Methylobacteriaceae</taxon>
        <taxon>Microvirga</taxon>
    </lineage>
</organism>
<dbReference type="PROSITE" id="PS51078">
    <property type="entry name" value="ICLR_ED"/>
    <property type="match status" value="1"/>
</dbReference>
<dbReference type="Pfam" id="PF01614">
    <property type="entry name" value="IclR_C"/>
    <property type="match status" value="1"/>
</dbReference>
<keyword evidence="3" id="KW-0804">Transcription</keyword>
<dbReference type="EMBL" id="VCMV01000006">
    <property type="protein sequence ID" value="KAB0268429.1"/>
    <property type="molecule type" value="Genomic_DNA"/>
</dbReference>
<feature type="domain" description="HTH iclR-type" evidence="4">
    <location>
        <begin position="28"/>
        <end position="90"/>
    </location>
</feature>
<evidence type="ECO:0000259" key="5">
    <source>
        <dbReference type="PROSITE" id="PS51078"/>
    </source>
</evidence>
<dbReference type="InterPro" id="IPR036390">
    <property type="entry name" value="WH_DNA-bd_sf"/>
</dbReference>
<dbReference type="SUPFAM" id="SSF46785">
    <property type="entry name" value="Winged helix' DNA-binding domain"/>
    <property type="match status" value="1"/>
</dbReference>
<comment type="caution">
    <text evidence="6">The sequence shown here is derived from an EMBL/GenBank/DDBJ whole genome shotgun (WGS) entry which is preliminary data.</text>
</comment>
<sequence>MAPSRARALTNVGGMLQRIREKPGVPPVRSVERAVALLRAFTPDRPRLSLTELAQIAELDKGTARRILHTLSMTGLVSFDPRAQRYMLDAGICEIASAVQVGLDLREIASPILAEVTELTSASAFLWVHHDDAALCVDRVRAPLFHIDATWFAVGARTALNCGAGPRIILAYISDEERERSLAGEMPRRTPLSETAPAKLRKAAGSIREKGWELAQDDFYIGLAALGVPIFDRGGGFAGAVSITSLTADIVTDGLPRHLDILKHAADRIGERLQAPGASADRQQGKK</sequence>
<dbReference type="Gene3D" id="3.30.450.40">
    <property type="match status" value="1"/>
</dbReference>
<keyword evidence="7" id="KW-1185">Reference proteome</keyword>
<dbReference type="GO" id="GO:0045892">
    <property type="term" value="P:negative regulation of DNA-templated transcription"/>
    <property type="evidence" value="ECO:0007669"/>
    <property type="project" value="TreeGrafter"/>
</dbReference>
<evidence type="ECO:0000259" key="4">
    <source>
        <dbReference type="PROSITE" id="PS51077"/>
    </source>
</evidence>
<dbReference type="GO" id="GO:0003700">
    <property type="term" value="F:DNA-binding transcription factor activity"/>
    <property type="evidence" value="ECO:0007669"/>
    <property type="project" value="TreeGrafter"/>
</dbReference>
<dbReference type="PANTHER" id="PTHR30136">
    <property type="entry name" value="HELIX-TURN-HELIX TRANSCRIPTIONAL REGULATOR, ICLR FAMILY"/>
    <property type="match status" value="1"/>
</dbReference>
<name>A0A5N3PFD7_9HYPH</name>
<dbReference type="InterPro" id="IPR005471">
    <property type="entry name" value="Tscrpt_reg_IclR_N"/>
</dbReference>
<dbReference type="PANTHER" id="PTHR30136:SF24">
    <property type="entry name" value="HTH-TYPE TRANSCRIPTIONAL REPRESSOR ALLR"/>
    <property type="match status" value="1"/>
</dbReference>
<evidence type="ECO:0000256" key="1">
    <source>
        <dbReference type="ARBA" id="ARBA00023015"/>
    </source>
</evidence>
<dbReference type="AlphaFoldDB" id="A0A5N3PFD7"/>
<dbReference type="Proteomes" id="UP000325684">
    <property type="component" value="Unassembled WGS sequence"/>
</dbReference>
<protein>
    <submittedName>
        <fullName evidence="6">IclR family transcriptional regulator</fullName>
    </submittedName>
</protein>
<feature type="domain" description="IclR-ED" evidence="5">
    <location>
        <begin position="91"/>
        <end position="275"/>
    </location>
</feature>
<dbReference type="OrthoDB" id="6811967at2"/>
<proteinExistence type="predicted"/>
<dbReference type="InterPro" id="IPR014757">
    <property type="entry name" value="Tscrpt_reg_IclR_C"/>
</dbReference>
<dbReference type="GO" id="GO:0003677">
    <property type="term" value="F:DNA binding"/>
    <property type="evidence" value="ECO:0007669"/>
    <property type="project" value="UniProtKB-KW"/>
</dbReference>
<evidence type="ECO:0000313" key="6">
    <source>
        <dbReference type="EMBL" id="KAB0268429.1"/>
    </source>
</evidence>
<dbReference type="InterPro" id="IPR050707">
    <property type="entry name" value="HTH_MetabolicPath_Reg"/>
</dbReference>
<dbReference type="Pfam" id="PF09339">
    <property type="entry name" value="HTH_IclR"/>
    <property type="match status" value="1"/>
</dbReference>
<evidence type="ECO:0000313" key="7">
    <source>
        <dbReference type="Proteomes" id="UP000325684"/>
    </source>
</evidence>
<evidence type="ECO:0000256" key="3">
    <source>
        <dbReference type="ARBA" id="ARBA00023163"/>
    </source>
</evidence>
<dbReference type="SMART" id="SM00346">
    <property type="entry name" value="HTH_ICLR"/>
    <property type="match status" value="1"/>
</dbReference>
<keyword evidence="2" id="KW-0238">DNA-binding</keyword>
<reference evidence="6 7" key="1">
    <citation type="journal article" date="2019" name="Microorganisms">
        <title>Genome Insights into the Novel Species Microvirga brassicacearum, a Rapeseed Endophyte with Biotechnological Potential.</title>
        <authorList>
            <person name="Jimenez-Gomez A."/>
            <person name="Saati-Santamaria Z."/>
            <person name="Igual J.M."/>
            <person name="Rivas R."/>
            <person name="Mateos P.F."/>
            <person name="Garcia-Fraile P."/>
        </authorList>
    </citation>
    <scope>NUCLEOTIDE SEQUENCE [LARGE SCALE GENOMIC DNA]</scope>
    <source>
        <strain evidence="6 7">CDVBN77</strain>
    </source>
</reference>
<evidence type="ECO:0000256" key="2">
    <source>
        <dbReference type="ARBA" id="ARBA00023125"/>
    </source>
</evidence>
<dbReference type="InterPro" id="IPR029016">
    <property type="entry name" value="GAF-like_dom_sf"/>
</dbReference>